<sequence length="131" mass="14350">MAAVFEPEAVSSSAAFCSGWSRATVLVALSFAMKTVLTMTLLKVLDSVQKNIGEAVAMLVIYFGQVLLPAFSQEFEVNTFLAMLIVVLAVVTYILLKQEKKKADEALKRRGDEEARHSPDAKAFPRPKSLV</sequence>
<evidence type="ECO:0000313" key="3">
    <source>
        <dbReference type="EMBL" id="CAD9173891.1"/>
    </source>
</evidence>
<protein>
    <submittedName>
        <fullName evidence="3">Uncharacterized protein</fullName>
    </submittedName>
</protein>
<gene>
    <name evidence="3" type="ORF">ACAT0790_LOCUS50660</name>
</gene>
<reference evidence="3" key="1">
    <citation type="submission" date="2021-01" db="EMBL/GenBank/DDBJ databases">
        <authorList>
            <person name="Corre E."/>
            <person name="Pelletier E."/>
            <person name="Niang G."/>
            <person name="Scheremetjew M."/>
            <person name="Finn R."/>
            <person name="Kale V."/>
            <person name="Holt S."/>
            <person name="Cochrane G."/>
            <person name="Meng A."/>
            <person name="Brown T."/>
            <person name="Cohen L."/>
        </authorList>
    </citation>
    <scope>NUCLEOTIDE SEQUENCE</scope>
    <source>
        <strain evidence="3">OF101</strain>
    </source>
</reference>
<keyword evidence="2" id="KW-1133">Transmembrane helix</keyword>
<accession>A0A7S1RTB4</accession>
<feature type="compositionally biased region" description="Basic and acidic residues" evidence="1">
    <location>
        <begin position="106"/>
        <end position="120"/>
    </location>
</feature>
<feature type="transmembrane region" description="Helical" evidence="2">
    <location>
        <begin position="77"/>
        <end position="96"/>
    </location>
</feature>
<dbReference type="AlphaFoldDB" id="A0A7S1RTB4"/>
<evidence type="ECO:0000256" key="2">
    <source>
        <dbReference type="SAM" id="Phobius"/>
    </source>
</evidence>
<proteinExistence type="predicted"/>
<feature type="region of interest" description="Disordered" evidence="1">
    <location>
        <begin position="106"/>
        <end position="131"/>
    </location>
</feature>
<evidence type="ECO:0000256" key="1">
    <source>
        <dbReference type="SAM" id="MobiDB-lite"/>
    </source>
</evidence>
<dbReference type="EMBL" id="HBGE01085029">
    <property type="protein sequence ID" value="CAD9173891.1"/>
    <property type="molecule type" value="Transcribed_RNA"/>
</dbReference>
<name>A0A7S1RTB4_ALECA</name>
<keyword evidence="2" id="KW-0472">Membrane</keyword>
<organism evidence="3">
    <name type="scientific">Alexandrium catenella</name>
    <name type="common">Red tide dinoflagellate</name>
    <name type="synonym">Gonyaulax catenella</name>
    <dbReference type="NCBI Taxonomy" id="2925"/>
    <lineage>
        <taxon>Eukaryota</taxon>
        <taxon>Sar</taxon>
        <taxon>Alveolata</taxon>
        <taxon>Dinophyceae</taxon>
        <taxon>Gonyaulacales</taxon>
        <taxon>Pyrocystaceae</taxon>
        <taxon>Alexandrium</taxon>
    </lineage>
</organism>
<feature type="transmembrane region" description="Helical" evidence="2">
    <location>
        <begin position="20"/>
        <end position="45"/>
    </location>
</feature>
<keyword evidence="2" id="KW-0812">Transmembrane</keyword>
<feature type="transmembrane region" description="Helical" evidence="2">
    <location>
        <begin position="52"/>
        <end position="71"/>
    </location>
</feature>